<dbReference type="RefSeq" id="WP_125008430.1">
    <property type="nucleotide sequence ID" value="NZ_BEXA01000003.1"/>
</dbReference>
<dbReference type="Gene3D" id="3.40.630.30">
    <property type="match status" value="1"/>
</dbReference>
<keyword evidence="2" id="KW-0808">Transferase</keyword>
<evidence type="ECO:0000259" key="1">
    <source>
        <dbReference type="PROSITE" id="PS51186"/>
    </source>
</evidence>
<dbReference type="InterPro" id="IPR000182">
    <property type="entry name" value="GNAT_dom"/>
</dbReference>
<organism evidence="2 3">
    <name type="scientific">Lentilactobacillus kosonis</name>
    <dbReference type="NCBI Taxonomy" id="2810561"/>
    <lineage>
        <taxon>Bacteria</taxon>
        <taxon>Bacillati</taxon>
        <taxon>Bacillota</taxon>
        <taxon>Bacilli</taxon>
        <taxon>Lactobacillales</taxon>
        <taxon>Lactobacillaceae</taxon>
        <taxon>Lentilactobacillus</taxon>
    </lineage>
</organism>
<dbReference type="Proteomes" id="UP000286974">
    <property type="component" value="Unassembled WGS sequence"/>
</dbReference>
<protein>
    <submittedName>
        <fullName evidence="2">Histone acetyltransferase HPA2 and related acetyltransferases</fullName>
    </submittedName>
</protein>
<gene>
    <name evidence="2" type="ORF">NBRC111893_1599</name>
</gene>
<dbReference type="OrthoDB" id="9796381at2"/>
<dbReference type="GO" id="GO:0016747">
    <property type="term" value="F:acyltransferase activity, transferring groups other than amino-acyl groups"/>
    <property type="evidence" value="ECO:0007669"/>
    <property type="project" value="InterPro"/>
</dbReference>
<dbReference type="EMBL" id="BEXA01000003">
    <property type="protein sequence ID" value="GAY73453.1"/>
    <property type="molecule type" value="Genomic_DNA"/>
</dbReference>
<comment type="caution">
    <text evidence="2">The sequence shown here is derived from an EMBL/GenBank/DDBJ whole genome shotgun (WGS) entry which is preliminary data.</text>
</comment>
<dbReference type="PROSITE" id="PS51186">
    <property type="entry name" value="GNAT"/>
    <property type="match status" value="1"/>
</dbReference>
<dbReference type="InterPro" id="IPR016181">
    <property type="entry name" value="Acyl_CoA_acyltransferase"/>
</dbReference>
<accession>A0A401FM77</accession>
<dbReference type="Pfam" id="PF00583">
    <property type="entry name" value="Acetyltransf_1"/>
    <property type="match status" value="1"/>
</dbReference>
<evidence type="ECO:0000313" key="2">
    <source>
        <dbReference type="EMBL" id="GAY73453.1"/>
    </source>
</evidence>
<dbReference type="AlphaFoldDB" id="A0A401FM77"/>
<feature type="domain" description="N-acetyltransferase" evidence="1">
    <location>
        <begin position="4"/>
        <end position="173"/>
    </location>
</feature>
<sequence length="173" mass="19773">MTLIYVRKADETDQSVIMQIIDNAKAFLKSYGSPQWQDGHPNAQMINDDIVNERGYVLVVDNEIAGYAAVSFEPESNYKQITDGQWKRQTEPYAVIHRLAISNEYRGQRLSKIMLSNLISIIVNHQFVNVRIDTHPLNKPLQGLVASFGFVRRGQINVIDKLDPIREAFELNL</sequence>
<keyword evidence="3" id="KW-1185">Reference proteome</keyword>
<name>A0A401FM77_9LACO</name>
<proteinExistence type="predicted"/>
<dbReference type="SUPFAM" id="SSF55729">
    <property type="entry name" value="Acyl-CoA N-acyltransferases (Nat)"/>
    <property type="match status" value="1"/>
</dbReference>
<evidence type="ECO:0000313" key="3">
    <source>
        <dbReference type="Proteomes" id="UP000286974"/>
    </source>
</evidence>
<reference evidence="2 3" key="1">
    <citation type="submission" date="2017-11" db="EMBL/GenBank/DDBJ databases">
        <title>Draft Genome Sequence of Lactobacillus curieae NBRC 111893 isolated from Koso, a Japanese sugar-Vegetable Fermented Beverage.</title>
        <authorList>
            <person name="Chiou T.Y."/>
            <person name="Oshima K."/>
            <person name="Suda W."/>
            <person name="Hattori M."/>
            <person name="Takahashi T."/>
        </authorList>
    </citation>
    <scope>NUCLEOTIDE SEQUENCE [LARGE SCALE GENOMIC DNA]</scope>
    <source>
        <strain evidence="2 3">NBRC111893</strain>
    </source>
</reference>